<feature type="domain" description="Nudix hydrolase" evidence="5">
    <location>
        <begin position="5"/>
        <end position="154"/>
    </location>
</feature>
<dbReference type="Pfam" id="PF00171">
    <property type="entry name" value="Aldedh"/>
    <property type="match status" value="1"/>
</dbReference>
<gene>
    <name evidence="6" type="ORF">FRZ03_15905</name>
</gene>
<dbReference type="InterPro" id="IPR044148">
    <property type="entry name" value="ALDH_GabD1-like"/>
</dbReference>
<dbReference type="InterPro" id="IPR015797">
    <property type="entry name" value="NUDIX_hydrolase-like_dom_sf"/>
</dbReference>
<dbReference type="InterPro" id="IPR016160">
    <property type="entry name" value="Ald_DH_CS_CYS"/>
</dbReference>
<dbReference type="GO" id="GO:0004030">
    <property type="term" value="F:aldehyde dehydrogenase [NAD(P)+] activity"/>
    <property type="evidence" value="ECO:0007669"/>
    <property type="project" value="InterPro"/>
</dbReference>
<keyword evidence="3" id="KW-0521">NADP</keyword>
<evidence type="ECO:0000256" key="1">
    <source>
        <dbReference type="ARBA" id="ARBA00009986"/>
    </source>
</evidence>
<dbReference type="InterPro" id="IPR020084">
    <property type="entry name" value="NUDIX_hydrolase_CS"/>
</dbReference>
<dbReference type="Proteomes" id="UP000320481">
    <property type="component" value="Unassembled WGS sequence"/>
</dbReference>
<reference evidence="6" key="1">
    <citation type="journal article" date="2019" name="Microbiol. Resour. Announc.">
        <title>Draft Genomic Sequences of Streptomyces misionensis and Streptomyces albidoflavus, bacteria applied for phytopathogen biocontrol.</title>
        <authorList>
            <person name="Pylro V."/>
            <person name="Dias A."/>
            <person name="Andreote F."/>
            <person name="Varani A."/>
            <person name="Andreote C."/>
            <person name="Bernardo E."/>
            <person name="Martins T."/>
        </authorList>
    </citation>
    <scope>NUCLEOTIDE SEQUENCE [LARGE SCALE GENOMIC DNA]</scope>
    <source>
        <strain evidence="6">66</strain>
    </source>
</reference>
<accession>A0A5C6JTB6</accession>
<organism evidence="6 7">
    <name type="scientific">Streptomyces misionensis</name>
    <dbReference type="NCBI Taxonomy" id="67331"/>
    <lineage>
        <taxon>Bacteria</taxon>
        <taxon>Bacillati</taxon>
        <taxon>Actinomycetota</taxon>
        <taxon>Actinomycetes</taxon>
        <taxon>Kitasatosporales</taxon>
        <taxon>Streptomycetaceae</taxon>
        <taxon>Streptomyces</taxon>
    </lineage>
</organism>
<dbReference type="InterPro" id="IPR016163">
    <property type="entry name" value="Ald_DH_C"/>
</dbReference>
<dbReference type="InterPro" id="IPR016161">
    <property type="entry name" value="Ald_DH/histidinol_DH"/>
</dbReference>
<dbReference type="CDD" id="cd04662">
    <property type="entry name" value="NUDIX_Hydrolase"/>
    <property type="match status" value="1"/>
</dbReference>
<name>A0A5C6JTB6_9ACTN</name>
<dbReference type="CDD" id="cd07100">
    <property type="entry name" value="ALDH_SSADH1_GabD1"/>
    <property type="match status" value="1"/>
</dbReference>
<sequence length="645" mass="70123">MTVRRTKRSAGLLVFRPAPGGIEVLLGHMGGPLWAKKEAGAWTVPKGEYEGDEPAWEAARREFGEELGLVPPDGEAVPLGEVVQRNGKVVTAWAVAGDPDLSGFCPGTFTMEWPPRSGRRQEFPELDRVAWLGLERAREVIITAQAEFLDRLAEHSACNSGPGVALGRAAREGLSTARTQGRSAMPIATVNPANGETLKTYEPMGEEELERRLQLAEATFRTYRTTTFAERARLLNKAADLLDEDQQEIGRVMTTEMGKPVKQARAEAAKCAKAMRWYAEHAEALLADEEPAAADVEDSGASRVRVRYRPLGPVLAVMPWNFPLWQVVRFAAPALMAGNVGLLKHASNVPQTALYLEDLFHRAGFPEGCFQTLLIGSAAVDDILRDERVKAATLTGSEPAGRAVASTAGEMIKKTVLELGGSDPFVVLPSADIDRAAQVAVTARVQNNGQSCIAAKRFIVHTDVYDAFAERFVAGMKALKVGDPLEEDTEVGPLSSEQGRKDVEELVDDARRSGARVLCGGERPDGPGWYYPPTVLAGITREMRIHREEAFGPVATLYRADDLEEALLIANDSPFGLSSNVWTREESEVERFARDLEAGAVYVNGMTASHPAFPFGGVKRSGYGRELSGHGIREFCNITTVWQSA</sequence>
<comment type="similarity">
    <text evidence="1">Belongs to the aldehyde dehydrogenase family.</text>
</comment>
<evidence type="ECO:0000256" key="3">
    <source>
        <dbReference type="ARBA" id="ARBA00022857"/>
    </source>
</evidence>
<dbReference type="InterPro" id="IPR016162">
    <property type="entry name" value="Ald_DH_N"/>
</dbReference>
<dbReference type="PANTHER" id="PTHR43217:SF1">
    <property type="entry name" value="SUCCINATE SEMIALDEHYDE DEHYDROGENASE [NAD(P)+] SAD"/>
    <property type="match status" value="1"/>
</dbReference>
<evidence type="ECO:0000259" key="5">
    <source>
        <dbReference type="PROSITE" id="PS51462"/>
    </source>
</evidence>
<evidence type="ECO:0000313" key="6">
    <source>
        <dbReference type="EMBL" id="TWV46079.1"/>
    </source>
</evidence>
<dbReference type="FunFam" id="3.40.605.10:FF:000012">
    <property type="entry name" value="NAD-dependent succinate-semialdehyde dehydrogenase"/>
    <property type="match status" value="1"/>
</dbReference>
<dbReference type="PROSITE" id="PS51462">
    <property type="entry name" value="NUDIX"/>
    <property type="match status" value="1"/>
</dbReference>
<dbReference type="EMBL" id="VOGW01000087">
    <property type="protein sequence ID" value="TWV46079.1"/>
    <property type="molecule type" value="Genomic_DNA"/>
</dbReference>
<dbReference type="Pfam" id="PF00293">
    <property type="entry name" value="NUDIX"/>
    <property type="match status" value="1"/>
</dbReference>
<dbReference type="Gene3D" id="3.40.309.10">
    <property type="entry name" value="Aldehyde Dehydrogenase, Chain A, domain 2"/>
    <property type="match status" value="1"/>
</dbReference>
<keyword evidence="4" id="KW-0560">Oxidoreductase</keyword>
<comment type="caution">
    <text evidence="6">The sequence shown here is derived from an EMBL/GenBank/DDBJ whole genome shotgun (WGS) entry which is preliminary data.</text>
</comment>
<keyword evidence="2" id="KW-0378">Hydrolase</keyword>
<dbReference type="FunFam" id="3.40.309.10:FF:000010">
    <property type="entry name" value="Gamma-aminobutyraldehyde dehydrogenase"/>
    <property type="match status" value="1"/>
</dbReference>
<protein>
    <submittedName>
        <fullName evidence="6">NADP-dependent succinic semialdehyde dehydrogenase</fullName>
    </submittedName>
</protein>
<dbReference type="PROSITE" id="PS00070">
    <property type="entry name" value="ALDEHYDE_DEHYDR_CYS"/>
    <property type="match status" value="1"/>
</dbReference>
<dbReference type="InterPro" id="IPR047110">
    <property type="entry name" value="GABD/Sad-like"/>
</dbReference>
<evidence type="ECO:0000256" key="4">
    <source>
        <dbReference type="ARBA" id="ARBA00023002"/>
    </source>
</evidence>
<dbReference type="Gene3D" id="3.40.605.10">
    <property type="entry name" value="Aldehyde Dehydrogenase, Chain A, domain 1"/>
    <property type="match status" value="1"/>
</dbReference>
<dbReference type="AlphaFoldDB" id="A0A5C6JTB6"/>
<dbReference type="InterPro" id="IPR015590">
    <property type="entry name" value="Aldehyde_DH_dom"/>
</dbReference>
<dbReference type="PROSITE" id="PS00893">
    <property type="entry name" value="NUDIX_BOX"/>
    <property type="match status" value="1"/>
</dbReference>
<evidence type="ECO:0000256" key="2">
    <source>
        <dbReference type="ARBA" id="ARBA00022801"/>
    </source>
</evidence>
<dbReference type="SUPFAM" id="SSF53720">
    <property type="entry name" value="ALDH-like"/>
    <property type="match status" value="1"/>
</dbReference>
<dbReference type="SUPFAM" id="SSF55811">
    <property type="entry name" value="Nudix"/>
    <property type="match status" value="1"/>
</dbReference>
<dbReference type="InterPro" id="IPR000086">
    <property type="entry name" value="NUDIX_hydrolase_dom"/>
</dbReference>
<dbReference type="GO" id="GO:0004777">
    <property type="term" value="F:succinate-semialdehyde dehydrogenase (NAD+) activity"/>
    <property type="evidence" value="ECO:0007669"/>
    <property type="project" value="TreeGrafter"/>
</dbReference>
<proteinExistence type="inferred from homology"/>
<dbReference type="Gene3D" id="3.90.79.10">
    <property type="entry name" value="Nucleoside Triphosphate Pyrophosphohydrolase"/>
    <property type="match status" value="1"/>
</dbReference>
<keyword evidence="7" id="KW-1185">Reference proteome</keyword>
<dbReference type="PANTHER" id="PTHR43217">
    <property type="entry name" value="SUCCINATE SEMIALDEHYDE DEHYDROGENASE [NAD(P)+] SAD"/>
    <property type="match status" value="1"/>
</dbReference>
<dbReference type="NCBIfam" id="NF006915">
    <property type="entry name" value="PRK09406.1"/>
    <property type="match status" value="1"/>
</dbReference>
<evidence type="ECO:0000313" key="7">
    <source>
        <dbReference type="Proteomes" id="UP000320481"/>
    </source>
</evidence>
<dbReference type="GO" id="GO:0016787">
    <property type="term" value="F:hydrolase activity"/>
    <property type="evidence" value="ECO:0007669"/>
    <property type="project" value="UniProtKB-KW"/>
</dbReference>